<sequence>MDEEPNCSLWEGSITTVSSRVARTTPIRRVIARHKPLPAARSGSLTKISQRDFIFNLVETTKTRITTIAAITTSKTRIIAAITTTIAIISRIVTTITS</sequence>
<evidence type="ECO:0000313" key="1">
    <source>
        <dbReference type="EMBL" id="KNC28147.1"/>
    </source>
</evidence>
<comment type="caution">
    <text evidence="1">The sequence shown here is derived from an EMBL/GenBank/DDBJ whole genome shotgun (WGS) entry which is preliminary data.</text>
</comment>
<dbReference type="EMBL" id="JRES01000819">
    <property type="protein sequence ID" value="KNC28147.1"/>
    <property type="molecule type" value="Genomic_DNA"/>
</dbReference>
<name>A0A0L0C7C1_LUCCU</name>
<proteinExistence type="predicted"/>
<reference evidence="1 2" key="1">
    <citation type="journal article" date="2015" name="Nat. Commun.">
        <title>Lucilia cuprina genome unlocks parasitic fly biology to underpin future interventions.</title>
        <authorList>
            <person name="Anstead C.A."/>
            <person name="Korhonen P.K."/>
            <person name="Young N.D."/>
            <person name="Hall R.S."/>
            <person name="Jex A.R."/>
            <person name="Murali S.C."/>
            <person name="Hughes D.S."/>
            <person name="Lee S.F."/>
            <person name="Perry T."/>
            <person name="Stroehlein A.J."/>
            <person name="Ansell B.R."/>
            <person name="Breugelmans B."/>
            <person name="Hofmann A."/>
            <person name="Qu J."/>
            <person name="Dugan S."/>
            <person name="Lee S.L."/>
            <person name="Chao H."/>
            <person name="Dinh H."/>
            <person name="Han Y."/>
            <person name="Doddapaneni H.V."/>
            <person name="Worley K.C."/>
            <person name="Muzny D.M."/>
            <person name="Ioannidis P."/>
            <person name="Waterhouse R.M."/>
            <person name="Zdobnov E.M."/>
            <person name="James P.J."/>
            <person name="Bagnall N.H."/>
            <person name="Kotze A.C."/>
            <person name="Gibbs R.A."/>
            <person name="Richards S."/>
            <person name="Batterham P."/>
            <person name="Gasser R.B."/>
        </authorList>
    </citation>
    <scope>NUCLEOTIDE SEQUENCE [LARGE SCALE GENOMIC DNA]</scope>
    <source>
        <strain evidence="1 2">LS</strain>
        <tissue evidence="1">Full body</tissue>
    </source>
</reference>
<dbReference type="AlphaFoldDB" id="A0A0L0C7C1"/>
<keyword evidence="2" id="KW-1185">Reference proteome</keyword>
<gene>
    <name evidence="1" type="ORF">FF38_04392</name>
</gene>
<organism evidence="1 2">
    <name type="scientific">Lucilia cuprina</name>
    <name type="common">Green bottle fly</name>
    <name type="synonym">Australian sheep blowfly</name>
    <dbReference type="NCBI Taxonomy" id="7375"/>
    <lineage>
        <taxon>Eukaryota</taxon>
        <taxon>Metazoa</taxon>
        <taxon>Ecdysozoa</taxon>
        <taxon>Arthropoda</taxon>
        <taxon>Hexapoda</taxon>
        <taxon>Insecta</taxon>
        <taxon>Pterygota</taxon>
        <taxon>Neoptera</taxon>
        <taxon>Endopterygota</taxon>
        <taxon>Diptera</taxon>
        <taxon>Brachycera</taxon>
        <taxon>Muscomorpha</taxon>
        <taxon>Oestroidea</taxon>
        <taxon>Calliphoridae</taxon>
        <taxon>Luciliinae</taxon>
        <taxon>Lucilia</taxon>
    </lineage>
</organism>
<dbReference type="Proteomes" id="UP000037069">
    <property type="component" value="Unassembled WGS sequence"/>
</dbReference>
<evidence type="ECO:0000313" key="2">
    <source>
        <dbReference type="Proteomes" id="UP000037069"/>
    </source>
</evidence>
<protein>
    <submittedName>
        <fullName evidence="1">Uncharacterized protein</fullName>
    </submittedName>
</protein>
<accession>A0A0L0C7C1</accession>